<dbReference type="Proteomes" id="UP001378956">
    <property type="component" value="Unassembled WGS sequence"/>
</dbReference>
<reference evidence="2 3" key="1">
    <citation type="submission" date="2024-03" db="EMBL/GenBank/DDBJ databases">
        <title>Sequence of Lycoming College Course Isolates.</title>
        <authorList>
            <person name="Plotts O."/>
            <person name="Newman J."/>
        </authorList>
    </citation>
    <scope>NUCLEOTIDE SEQUENCE [LARGE SCALE GENOMIC DNA]</scope>
    <source>
        <strain evidence="2 3">CJB-3</strain>
    </source>
</reference>
<comment type="caution">
    <text evidence="2">The sequence shown here is derived from an EMBL/GenBank/DDBJ whole genome shotgun (WGS) entry which is preliminary data.</text>
</comment>
<proteinExistence type="predicted"/>
<accession>A0ABU8NUG6</accession>
<protein>
    <recommendedName>
        <fullName evidence="1">DUF7768 domain-containing protein</fullName>
    </recommendedName>
</protein>
<evidence type="ECO:0000313" key="3">
    <source>
        <dbReference type="Proteomes" id="UP001378956"/>
    </source>
</evidence>
<feature type="domain" description="DUF7768" evidence="1">
    <location>
        <begin position="4"/>
        <end position="101"/>
    </location>
</feature>
<dbReference type="RefSeq" id="WP_337717524.1">
    <property type="nucleotide sequence ID" value="NZ_JBBEUB010000009.1"/>
</dbReference>
<organism evidence="2 3">
    <name type="scientific">Pedobacter panaciterrae</name>
    <dbReference type="NCBI Taxonomy" id="363849"/>
    <lineage>
        <taxon>Bacteria</taxon>
        <taxon>Pseudomonadati</taxon>
        <taxon>Bacteroidota</taxon>
        <taxon>Sphingobacteriia</taxon>
        <taxon>Sphingobacteriales</taxon>
        <taxon>Sphingobacteriaceae</taxon>
        <taxon>Pedobacter</taxon>
    </lineage>
</organism>
<dbReference type="EMBL" id="JBBEUB010000009">
    <property type="protein sequence ID" value="MEJ2905050.1"/>
    <property type="molecule type" value="Genomic_DNA"/>
</dbReference>
<dbReference type="InterPro" id="IPR056670">
    <property type="entry name" value="DUF7768"/>
</dbReference>
<sequence>MKKKIVYIAHPIGGDVEANLKSIQEIYLAISRNHPGVIPFCPYYATIMSLDDSVPNDHETGMDHNKIFFERKVFQELWWFTRISSGVGKELGWCDEFNIPYSAKVLHGGLII</sequence>
<evidence type="ECO:0000259" key="1">
    <source>
        <dbReference type="Pfam" id="PF24963"/>
    </source>
</evidence>
<evidence type="ECO:0000313" key="2">
    <source>
        <dbReference type="EMBL" id="MEJ2905050.1"/>
    </source>
</evidence>
<keyword evidence="3" id="KW-1185">Reference proteome</keyword>
<gene>
    <name evidence="2" type="ORF">WAE58_21575</name>
</gene>
<dbReference type="Pfam" id="PF24963">
    <property type="entry name" value="DUF7768"/>
    <property type="match status" value="1"/>
</dbReference>
<name>A0ABU8NUG6_9SPHI</name>